<dbReference type="Proteomes" id="UP000660611">
    <property type="component" value="Unassembled WGS sequence"/>
</dbReference>
<gene>
    <name evidence="2" type="ORF">Dsi01nite_038910</name>
</gene>
<feature type="region of interest" description="Disordered" evidence="1">
    <location>
        <begin position="1"/>
        <end position="26"/>
    </location>
</feature>
<dbReference type="EMBL" id="BONQ01000057">
    <property type="protein sequence ID" value="GIG45850.1"/>
    <property type="molecule type" value="Genomic_DNA"/>
</dbReference>
<evidence type="ECO:0000313" key="2">
    <source>
        <dbReference type="EMBL" id="GIG45850.1"/>
    </source>
</evidence>
<protein>
    <submittedName>
        <fullName evidence="2">Uncharacterized protein</fullName>
    </submittedName>
</protein>
<evidence type="ECO:0000313" key="3">
    <source>
        <dbReference type="Proteomes" id="UP000660611"/>
    </source>
</evidence>
<keyword evidence="3" id="KW-1185">Reference proteome</keyword>
<dbReference type="AlphaFoldDB" id="A0A919UBP2"/>
<sequence length="86" mass="8620">MCGGGAAWGGAHMAGGGTGTGGIGGGRTRRLDIGGLLHMREERADAPTVTAARARSPGIAAVADDCCKKAAELSTLSSDEWCRFDA</sequence>
<organism evidence="2 3">
    <name type="scientific">Dactylosporangium siamense</name>
    <dbReference type="NCBI Taxonomy" id="685454"/>
    <lineage>
        <taxon>Bacteria</taxon>
        <taxon>Bacillati</taxon>
        <taxon>Actinomycetota</taxon>
        <taxon>Actinomycetes</taxon>
        <taxon>Micromonosporales</taxon>
        <taxon>Micromonosporaceae</taxon>
        <taxon>Dactylosporangium</taxon>
    </lineage>
</organism>
<reference evidence="2" key="1">
    <citation type="submission" date="2021-01" db="EMBL/GenBank/DDBJ databases">
        <title>Whole genome shotgun sequence of Dactylosporangium siamense NBRC 106093.</title>
        <authorList>
            <person name="Komaki H."/>
            <person name="Tamura T."/>
        </authorList>
    </citation>
    <scope>NUCLEOTIDE SEQUENCE</scope>
    <source>
        <strain evidence="2">NBRC 106093</strain>
    </source>
</reference>
<evidence type="ECO:0000256" key="1">
    <source>
        <dbReference type="SAM" id="MobiDB-lite"/>
    </source>
</evidence>
<name>A0A919UBP2_9ACTN</name>
<comment type="caution">
    <text evidence="2">The sequence shown here is derived from an EMBL/GenBank/DDBJ whole genome shotgun (WGS) entry which is preliminary data.</text>
</comment>
<accession>A0A919UBP2</accession>
<proteinExistence type="predicted"/>